<protein>
    <submittedName>
        <fullName evidence="1">Uncharacterized protein</fullName>
    </submittedName>
</protein>
<comment type="caution">
    <text evidence="1">The sequence shown here is derived from an EMBL/GenBank/DDBJ whole genome shotgun (WGS) entry which is preliminary data.</text>
</comment>
<proteinExistence type="predicted"/>
<dbReference type="EMBL" id="JBHMCE010000002">
    <property type="protein sequence ID" value="MFB9526340.1"/>
    <property type="molecule type" value="Genomic_DNA"/>
</dbReference>
<gene>
    <name evidence="1" type="ORF">ACFFRN_06910</name>
</gene>
<reference evidence="1 2" key="1">
    <citation type="submission" date="2024-09" db="EMBL/GenBank/DDBJ databases">
        <authorList>
            <person name="Sun Q."/>
            <person name="Mori K."/>
        </authorList>
    </citation>
    <scope>NUCLEOTIDE SEQUENCE [LARGE SCALE GENOMIC DNA]</scope>
    <source>
        <strain evidence="1 2">JCM 3323</strain>
    </source>
</reference>
<keyword evidence="2" id="KW-1185">Reference proteome</keyword>
<evidence type="ECO:0000313" key="1">
    <source>
        <dbReference type="EMBL" id="MFB9526340.1"/>
    </source>
</evidence>
<sequence length="57" mass="6831">MWSWPDGALRELPRLGLLDRHRRRSSCRRGARRVRTWWRPTWPPPAPNWSRASPEVG</sequence>
<name>A0ABV5PSZ4_9ACTN</name>
<accession>A0ABV5PSZ4</accession>
<organism evidence="1 2">
    <name type="scientific">Nonomuraea roseola</name>
    <dbReference type="NCBI Taxonomy" id="46179"/>
    <lineage>
        <taxon>Bacteria</taxon>
        <taxon>Bacillati</taxon>
        <taxon>Actinomycetota</taxon>
        <taxon>Actinomycetes</taxon>
        <taxon>Streptosporangiales</taxon>
        <taxon>Streptosporangiaceae</taxon>
        <taxon>Nonomuraea</taxon>
    </lineage>
</organism>
<dbReference type="RefSeq" id="WP_346123320.1">
    <property type="nucleotide sequence ID" value="NZ_BAAAXC010000014.1"/>
</dbReference>
<dbReference type="Proteomes" id="UP001589646">
    <property type="component" value="Unassembled WGS sequence"/>
</dbReference>
<evidence type="ECO:0000313" key="2">
    <source>
        <dbReference type="Proteomes" id="UP001589646"/>
    </source>
</evidence>